<feature type="transmembrane region" description="Helical" evidence="1">
    <location>
        <begin position="501"/>
        <end position="517"/>
    </location>
</feature>
<feature type="transmembrane region" description="Helical" evidence="1">
    <location>
        <begin position="143"/>
        <end position="168"/>
    </location>
</feature>
<evidence type="ECO:0000313" key="2">
    <source>
        <dbReference type="EMBL" id="GAP15832.1"/>
    </source>
</evidence>
<feature type="transmembrane region" description="Helical" evidence="1">
    <location>
        <begin position="180"/>
        <end position="201"/>
    </location>
</feature>
<organism evidence="2">
    <name type="scientific">Longilinea arvoryzae</name>
    <dbReference type="NCBI Taxonomy" id="360412"/>
    <lineage>
        <taxon>Bacteria</taxon>
        <taxon>Bacillati</taxon>
        <taxon>Chloroflexota</taxon>
        <taxon>Anaerolineae</taxon>
        <taxon>Anaerolineales</taxon>
        <taxon>Anaerolineaceae</taxon>
        <taxon>Longilinea</taxon>
    </lineage>
</organism>
<evidence type="ECO:0000256" key="1">
    <source>
        <dbReference type="SAM" id="Phobius"/>
    </source>
</evidence>
<gene>
    <name evidence="2" type="ORF">LARV_03625</name>
</gene>
<dbReference type="STRING" id="360412.LARV_03625"/>
<feature type="transmembrane region" description="Helical" evidence="1">
    <location>
        <begin position="457"/>
        <end position="489"/>
    </location>
</feature>
<dbReference type="EMBL" id="DF967972">
    <property type="protein sequence ID" value="GAP15832.1"/>
    <property type="molecule type" value="Genomic_DNA"/>
</dbReference>
<name>A0A0S7BNC7_9CHLR</name>
<feature type="transmembrane region" description="Helical" evidence="1">
    <location>
        <begin position="619"/>
        <end position="639"/>
    </location>
</feature>
<dbReference type="OrthoDB" id="2077824at2"/>
<dbReference type="Proteomes" id="UP000055060">
    <property type="component" value="Unassembled WGS sequence"/>
</dbReference>
<keyword evidence="1" id="KW-0472">Membrane</keyword>
<feature type="transmembrane region" description="Helical" evidence="1">
    <location>
        <begin position="423"/>
        <end position="445"/>
    </location>
</feature>
<feature type="transmembrane region" description="Helical" evidence="1">
    <location>
        <begin position="30"/>
        <end position="54"/>
    </location>
</feature>
<feature type="transmembrane region" description="Helical" evidence="1">
    <location>
        <begin position="391"/>
        <end position="411"/>
    </location>
</feature>
<keyword evidence="1" id="KW-0812">Transmembrane</keyword>
<evidence type="ECO:0000313" key="3">
    <source>
        <dbReference type="Proteomes" id="UP000055060"/>
    </source>
</evidence>
<feature type="transmembrane region" description="Helical" evidence="1">
    <location>
        <begin position="594"/>
        <end position="613"/>
    </location>
</feature>
<feature type="transmembrane region" description="Helical" evidence="1">
    <location>
        <begin position="646"/>
        <end position="665"/>
    </location>
</feature>
<feature type="transmembrane region" description="Helical" evidence="1">
    <location>
        <begin position="241"/>
        <end position="260"/>
    </location>
</feature>
<keyword evidence="1" id="KW-1133">Transmembrane helix</keyword>
<feature type="transmembrane region" description="Helical" evidence="1">
    <location>
        <begin position="84"/>
        <end position="105"/>
    </location>
</feature>
<keyword evidence="3" id="KW-1185">Reference proteome</keyword>
<feature type="transmembrane region" description="Helical" evidence="1">
    <location>
        <begin position="307"/>
        <end position="324"/>
    </location>
</feature>
<proteinExistence type="predicted"/>
<accession>A0A0S7BNC7</accession>
<reference evidence="2" key="1">
    <citation type="submission" date="2015-07" db="EMBL/GenBank/DDBJ databases">
        <title>Draft Genome Sequences of Anaerolinea thermolimosa IMO-1, Bellilinea caldifistulae GOMI-1, Leptolinea tardivitalis YMTK-2, Levilinea saccharolytica KIBI-1,Longilinea arvoryzae KOME-1, Previously Described as Members of the Anaerolineaceae (Chloroflexi).</title>
        <authorList>
            <person name="Sekiguchi Y."/>
            <person name="Ohashi A."/>
            <person name="Matsuura N."/>
            <person name="Tourlousse M.D."/>
        </authorList>
    </citation>
    <scope>NUCLEOTIDE SEQUENCE [LARGE SCALE GENOMIC DNA]</scope>
    <source>
        <strain evidence="2">KOME-1</strain>
    </source>
</reference>
<dbReference type="AlphaFoldDB" id="A0A0S7BNC7"/>
<feature type="transmembrane region" description="Helical" evidence="1">
    <location>
        <begin position="213"/>
        <end position="229"/>
    </location>
</feature>
<dbReference type="RefSeq" id="WP_075074978.1">
    <property type="nucleotide sequence ID" value="NZ_DF967972.1"/>
</dbReference>
<feature type="transmembrane region" description="Helical" evidence="1">
    <location>
        <begin position="272"/>
        <end position="295"/>
    </location>
</feature>
<sequence>MTWLILLIFILLTILWTVHKIGAFRKLNNLHWFTYLIASLESLIMAIQVGVYCWPKFLITPQQYSDFVVGSIGFANQNKSVEFYTLYVTIFSFTIFFILLIILFANASENPKFFDGVNRIAIYGLTPALIMLGQSLRFSSTHFLLLVSSGTTALSVGIIFILLILFRFKLLQPDQARNLGIKFMLIVVFLGMSELGLGIFLRRLGIMSYRRGLITGLCVLIYLISLFLFKKQTQGIERKVNLGVLLSQLGVPLLFAVLFTPPARLLDGTTVILPYKPILLIFLLSLIIGTILDILRRFIRENKRGNSAIQIISPWALLAILIFLQSSKIYWPGIATDEYHYGEFYLPWWLFKQFGYLPYLDYEPARGLVNYVPGFLSWLFYDNSFGAQNLVINQFSAFYVFIAFFTSRWILGDFFAFLMAGSLFYYTGQPTGGIIVAIAALVIFYKSVTSGNPVRALWIWFGLSCIISFFQITECPIFVVATLPIAIWLLIQAFRQSKKNLWLSLGILSVIGIFVFFNKTTNALILSTLHYVLDQGGVNEVAHGIVWQLSENLTERVTSGYFWQLIRFSWLFLLIPTIVLLIRNRFDEATRINRILLMALLLMCLLIIPRAAGRIYADIYSKIGLASIGFVICGLPLVIIPNTHNARLRTVLPLCFAFIFGLIGMQEVQVQTALSIRGQIIEEPALAVSGDDYGFPSLGSKVMMDGNQLTRQIQLKKVIDRILEPQETYYDATNHTLDYGIQGRASPVTNPAPYNTPAFVQQVRVVEQLKQKQIPLALIQAENIFHDGGKLSMRDFTIYEYLIKEYLPFQDEFGRIWMIKRGEESRLSGTEYRIGTENEQLALLTQAFWNRDIQGIPAAWGNSVSGLLKHMSNPRNLLADQNTIEANAMQLLKNDQWEVTGPDPYIVLNFPKDFKCDLIYIETDNNISGNSMTVYWTDNRFPEFSEDQSVYFAANSRKFLIPMSSEPSWMLSDGITSLRIDLPDNYKGDIQLLKVYAYSRPGF</sequence>
<protein>
    <submittedName>
        <fullName evidence="2">Uncharacterized protein</fullName>
    </submittedName>
</protein>
<feature type="transmembrane region" description="Helical" evidence="1">
    <location>
        <begin position="561"/>
        <end position="582"/>
    </location>
</feature>